<dbReference type="InterPro" id="IPR026002">
    <property type="entry name" value="ATC_hydrolase-like"/>
</dbReference>
<evidence type="ECO:0008006" key="2">
    <source>
        <dbReference type="Google" id="ProtNLM"/>
    </source>
</evidence>
<name>A0A0F9NPJ7_9ZZZZ</name>
<organism evidence="1">
    <name type="scientific">marine sediment metagenome</name>
    <dbReference type="NCBI Taxonomy" id="412755"/>
    <lineage>
        <taxon>unclassified sequences</taxon>
        <taxon>metagenomes</taxon>
        <taxon>ecological metagenomes</taxon>
    </lineage>
</organism>
<protein>
    <recommendedName>
        <fullName evidence="2">L-2-amino-thiazoline-4-carboxylic acid hydrolase</fullName>
    </recommendedName>
</protein>
<reference evidence="1" key="1">
    <citation type="journal article" date="2015" name="Nature">
        <title>Complex archaea that bridge the gap between prokaryotes and eukaryotes.</title>
        <authorList>
            <person name="Spang A."/>
            <person name="Saw J.H."/>
            <person name="Jorgensen S.L."/>
            <person name="Zaremba-Niedzwiedzka K."/>
            <person name="Martijn J."/>
            <person name="Lind A.E."/>
            <person name="van Eijk R."/>
            <person name="Schleper C."/>
            <person name="Guy L."/>
            <person name="Ettema T.J."/>
        </authorList>
    </citation>
    <scope>NUCLEOTIDE SEQUENCE</scope>
</reference>
<proteinExistence type="predicted"/>
<dbReference type="EMBL" id="LAZR01003297">
    <property type="protein sequence ID" value="KKN19854.1"/>
    <property type="molecule type" value="Genomic_DNA"/>
</dbReference>
<dbReference type="AlphaFoldDB" id="A0A0F9NPJ7"/>
<gene>
    <name evidence="1" type="ORF">LCGC14_0941530</name>
</gene>
<comment type="caution">
    <text evidence="1">The sequence shown here is derived from an EMBL/GenBank/DDBJ whole genome shotgun (WGS) entry which is preliminary data.</text>
</comment>
<dbReference type="Pfam" id="PF14196">
    <property type="entry name" value="ATC_hydrolase"/>
    <property type="match status" value="1"/>
</dbReference>
<sequence length="246" mass="28911">MAVKVLKDYYIKRKVKLMKNFSTRLEVERDILKRIFSESKVNELFAQMKSEYEKIIPEIPYLGGIKNPNTDLIVETMSRLAMFRILEKEGLKLRDIGKIFYEICDMHNKIRKETMEKTNTDPTQYPFEPAYIESMKKICETSKLRSYPDDFVIDFVEGDGKTFEWSFKIHECGIQKAFKRLDAERFVPFFCLTDFSEANILGFGFRRTQTLAFGAPLCDHTYVKNYKTPKGWPPDNLPEFNKSVLP</sequence>
<accession>A0A0F9NPJ7</accession>
<evidence type="ECO:0000313" key="1">
    <source>
        <dbReference type="EMBL" id="KKN19854.1"/>
    </source>
</evidence>